<proteinExistence type="predicted"/>
<accession>A0A7R9HMY0</accession>
<organism evidence="1">
    <name type="scientific">Timema monikensis</name>
    <dbReference type="NCBI Taxonomy" id="170555"/>
    <lineage>
        <taxon>Eukaryota</taxon>
        <taxon>Metazoa</taxon>
        <taxon>Ecdysozoa</taxon>
        <taxon>Arthropoda</taxon>
        <taxon>Hexapoda</taxon>
        <taxon>Insecta</taxon>
        <taxon>Pterygota</taxon>
        <taxon>Neoptera</taxon>
        <taxon>Polyneoptera</taxon>
        <taxon>Phasmatodea</taxon>
        <taxon>Timematodea</taxon>
        <taxon>Timematoidea</taxon>
        <taxon>Timematidae</taxon>
        <taxon>Timema</taxon>
    </lineage>
</organism>
<name>A0A7R9HMY0_9NEOP</name>
<dbReference type="EMBL" id="OB793855">
    <property type="protein sequence ID" value="CAD7428772.1"/>
    <property type="molecule type" value="Genomic_DNA"/>
</dbReference>
<reference evidence="1" key="1">
    <citation type="submission" date="2020-11" db="EMBL/GenBank/DDBJ databases">
        <authorList>
            <person name="Tran Van P."/>
        </authorList>
    </citation>
    <scope>NUCLEOTIDE SEQUENCE</scope>
</reference>
<gene>
    <name evidence="1" type="ORF">TMSB3V08_LOCUS5565</name>
</gene>
<protein>
    <submittedName>
        <fullName evidence="1">Uncharacterized protein</fullName>
    </submittedName>
</protein>
<sequence>MMKVDDDAEADLEESSLFKGEVKLETYKEKSKYLFEILLLDLKLIDKIKLIILFLLLVNVAPKVDE</sequence>
<evidence type="ECO:0000313" key="1">
    <source>
        <dbReference type="EMBL" id="CAD7428772.1"/>
    </source>
</evidence>
<dbReference type="AlphaFoldDB" id="A0A7R9HMY0"/>